<gene>
    <name evidence="2" type="ORF">PLEPLA_LOCUS20367</name>
</gene>
<sequence length="300" mass="32836">MKLHIALLLVALLETSSALPLQIGILASNSNEILNALTLAALGQTQASSLFPQYMLQQQQFTPQMVNFNPQLGGPFGPQGPQLLFPNQGNQLVPMLVANGQQEQVGPPQDPNAPNVPQQAQNPMQFQYPAYGFPQLPRQQGFRYFMPSYGGYPQQRNNVVLQPNTPQQNLERSTQRPQLPLQKLHSPTHYHNLLNHLSNSPLKLRRLDDMITGTMLKVVLVLGCLLSLTLAEPLHKAHKRVARSSSGSDSDSNSREVNVSGGLPNLTAAQWLQLIQALFPTTAATTTTPATTTTATTVEK</sequence>
<accession>A0A9N7UKU6</accession>
<dbReference type="EMBL" id="CADEAL010001424">
    <property type="protein sequence ID" value="CAB1432307.1"/>
    <property type="molecule type" value="Genomic_DNA"/>
</dbReference>
<dbReference type="AlphaFoldDB" id="A0A9N7UKU6"/>
<keyword evidence="1" id="KW-0732">Signal</keyword>
<evidence type="ECO:0000313" key="3">
    <source>
        <dbReference type="Proteomes" id="UP001153269"/>
    </source>
</evidence>
<dbReference type="Proteomes" id="UP001153269">
    <property type="component" value="Unassembled WGS sequence"/>
</dbReference>
<organism evidence="2 3">
    <name type="scientific">Pleuronectes platessa</name>
    <name type="common">European plaice</name>
    <dbReference type="NCBI Taxonomy" id="8262"/>
    <lineage>
        <taxon>Eukaryota</taxon>
        <taxon>Metazoa</taxon>
        <taxon>Chordata</taxon>
        <taxon>Craniata</taxon>
        <taxon>Vertebrata</taxon>
        <taxon>Euteleostomi</taxon>
        <taxon>Actinopterygii</taxon>
        <taxon>Neopterygii</taxon>
        <taxon>Teleostei</taxon>
        <taxon>Neoteleostei</taxon>
        <taxon>Acanthomorphata</taxon>
        <taxon>Carangaria</taxon>
        <taxon>Pleuronectiformes</taxon>
        <taxon>Pleuronectoidei</taxon>
        <taxon>Pleuronectidae</taxon>
        <taxon>Pleuronectes</taxon>
    </lineage>
</organism>
<evidence type="ECO:0000256" key="1">
    <source>
        <dbReference type="SAM" id="SignalP"/>
    </source>
</evidence>
<keyword evidence="3" id="KW-1185">Reference proteome</keyword>
<name>A0A9N7UKU6_PLEPL</name>
<feature type="chain" id="PRO_5040178863" evidence="1">
    <location>
        <begin position="19"/>
        <end position="300"/>
    </location>
</feature>
<evidence type="ECO:0000313" key="2">
    <source>
        <dbReference type="EMBL" id="CAB1432307.1"/>
    </source>
</evidence>
<comment type="caution">
    <text evidence="2">The sequence shown here is derived from an EMBL/GenBank/DDBJ whole genome shotgun (WGS) entry which is preliminary data.</text>
</comment>
<protein>
    <submittedName>
        <fullName evidence="2">Uncharacterized protein</fullName>
    </submittedName>
</protein>
<reference evidence="2" key="1">
    <citation type="submission" date="2020-03" db="EMBL/GenBank/DDBJ databases">
        <authorList>
            <person name="Weist P."/>
        </authorList>
    </citation>
    <scope>NUCLEOTIDE SEQUENCE</scope>
</reference>
<feature type="signal peptide" evidence="1">
    <location>
        <begin position="1"/>
        <end position="18"/>
    </location>
</feature>
<proteinExistence type="predicted"/>